<gene>
    <name evidence="1" type="ORF">BCV71DRAFT_178669</name>
</gene>
<dbReference type="AlphaFoldDB" id="A0A1X0S3L9"/>
<dbReference type="EMBL" id="KV921321">
    <property type="protein sequence ID" value="ORE18893.1"/>
    <property type="molecule type" value="Genomic_DNA"/>
</dbReference>
<dbReference type="Proteomes" id="UP000242381">
    <property type="component" value="Unassembled WGS sequence"/>
</dbReference>
<name>A0A1X0S3L9_RHIZD</name>
<proteinExistence type="predicted"/>
<sequence>MSEYNTDRVFPYYHWPGTDLISKLVLTDKQVINMLSKALVPEMAEDSYVSAPTEFITGKKKMRCSLYSL</sequence>
<protein>
    <submittedName>
        <fullName evidence="1">Uncharacterized protein</fullName>
    </submittedName>
</protein>
<reference evidence="1 2" key="1">
    <citation type="journal article" date="2016" name="Proc. Natl. Acad. Sci. U.S.A.">
        <title>Lipid metabolic changes in an early divergent fungus govern the establishment of a mutualistic symbiosis with endobacteria.</title>
        <authorList>
            <person name="Lastovetsky O.A."/>
            <person name="Gaspar M.L."/>
            <person name="Mondo S.J."/>
            <person name="LaButti K.M."/>
            <person name="Sandor L."/>
            <person name="Grigoriev I.V."/>
            <person name="Henry S.A."/>
            <person name="Pawlowska T.E."/>
        </authorList>
    </citation>
    <scope>NUCLEOTIDE SEQUENCE [LARGE SCALE GENOMIC DNA]</scope>
    <source>
        <strain evidence="1 2">ATCC 11559</strain>
    </source>
</reference>
<organism evidence="1 2">
    <name type="scientific">Rhizopus microsporus</name>
    <dbReference type="NCBI Taxonomy" id="58291"/>
    <lineage>
        <taxon>Eukaryota</taxon>
        <taxon>Fungi</taxon>
        <taxon>Fungi incertae sedis</taxon>
        <taxon>Mucoromycota</taxon>
        <taxon>Mucoromycotina</taxon>
        <taxon>Mucoromycetes</taxon>
        <taxon>Mucorales</taxon>
        <taxon>Mucorineae</taxon>
        <taxon>Rhizopodaceae</taxon>
        <taxon>Rhizopus</taxon>
    </lineage>
</organism>
<accession>A0A1X0S3L9</accession>
<evidence type="ECO:0000313" key="1">
    <source>
        <dbReference type="EMBL" id="ORE18893.1"/>
    </source>
</evidence>
<evidence type="ECO:0000313" key="2">
    <source>
        <dbReference type="Proteomes" id="UP000242381"/>
    </source>
</evidence>